<comment type="similarity">
    <text evidence="2">Belongs to the FAD-binding monooxygenase family.</text>
</comment>
<dbReference type="Proteomes" id="UP001203512">
    <property type="component" value="Unassembled WGS sequence"/>
</dbReference>
<evidence type="ECO:0000256" key="4">
    <source>
        <dbReference type="ARBA" id="ARBA00022827"/>
    </source>
</evidence>
<reference evidence="8 9" key="1">
    <citation type="submission" date="2022-04" db="EMBL/GenBank/DDBJ databases">
        <authorList>
            <person name="Huq M.A."/>
        </authorList>
    </citation>
    <scope>NUCLEOTIDE SEQUENCE [LARGE SCALE GENOMIC DNA]</scope>
    <source>
        <strain evidence="8 9">MAH-33</strain>
    </source>
</reference>
<organism evidence="8 9">
    <name type="scientific">Sphingobium agri</name>
    <dbReference type="NCBI Taxonomy" id="2933566"/>
    <lineage>
        <taxon>Bacteria</taxon>
        <taxon>Pseudomonadati</taxon>
        <taxon>Pseudomonadota</taxon>
        <taxon>Alphaproteobacteria</taxon>
        <taxon>Sphingomonadales</taxon>
        <taxon>Sphingomonadaceae</taxon>
        <taxon>Sphingobium</taxon>
    </lineage>
</organism>
<name>A0ABT0DSM2_9SPHN</name>
<protein>
    <submittedName>
        <fullName evidence="8">NAD(P)/FAD-dependent oxidoreductase</fullName>
    </submittedName>
</protein>
<keyword evidence="6" id="KW-0560">Oxidoreductase</keyword>
<dbReference type="EMBL" id="JALKHS010000003">
    <property type="protein sequence ID" value="MCK0530116.1"/>
    <property type="molecule type" value="Genomic_DNA"/>
</dbReference>
<sequence length="596" mass="66340">MSDVKTAVRISPEALREKYRIERDKRLRADGPNQYLDPNAVFRDFDADPYVEPGFTRPAIVEETEVAIVGGGFGGLLTGARLRQQGVEDFRIIDRAGDFGGTWYWNRYPGAACDIESYIYLPLLEETGYIPTEKYAKAAEIFGYCQQLGRHFDLYDRALFQTQVTEVRWDERRARWLVRTNHDDVLAARFLVIAGGIMHKAKLPGIPGIETFKGHSFHTSRWDYAYTGGSPTTPMDRLKDKRVGIIGTGATAVQAVPNLARDAEHLYVFQRTPSGVGERNNQPTDPAWAASLQPGWQQERIENFEALVAGQPVEQDLINDGWTQISGGVNFEGGAADDDQYELADFARMEGIRARIDQIVQDPATAEALKPWYNTMCKRPCFHDEYLQSFNRPNVTLVDTDGKGVERITPTGVVVGGTEYPVDCLVYASGFEVSTGYTRRLGFELYGKSGQSLTDAWKDGAATLHGMYTKGFPNLLMSSLVQGGTGVNVVPILDNVATQTAYTIKRMVDLDARAFEPTEQAQEDWLCVLMSHLTGTGKFSTECTPGFYNNEGSLGDHKMARNAPYAGGTLAYFEELKKWREKGDLEGLEVSRNSEA</sequence>
<evidence type="ECO:0000256" key="1">
    <source>
        <dbReference type="ARBA" id="ARBA00001974"/>
    </source>
</evidence>
<keyword evidence="9" id="KW-1185">Reference proteome</keyword>
<keyword evidence="4" id="KW-0274">FAD</keyword>
<dbReference type="PANTHER" id="PTHR43098">
    <property type="entry name" value="L-ORNITHINE N(5)-MONOOXYGENASE-RELATED"/>
    <property type="match status" value="1"/>
</dbReference>
<dbReference type="PRINTS" id="PR00420">
    <property type="entry name" value="RNGMNOXGNASE"/>
</dbReference>
<evidence type="ECO:0000256" key="5">
    <source>
        <dbReference type="ARBA" id="ARBA00022857"/>
    </source>
</evidence>
<accession>A0ABT0DSM2</accession>
<evidence type="ECO:0000256" key="7">
    <source>
        <dbReference type="ARBA" id="ARBA00023033"/>
    </source>
</evidence>
<dbReference type="Gene3D" id="3.50.50.60">
    <property type="entry name" value="FAD/NAD(P)-binding domain"/>
    <property type="match status" value="2"/>
</dbReference>
<evidence type="ECO:0000256" key="6">
    <source>
        <dbReference type="ARBA" id="ARBA00023002"/>
    </source>
</evidence>
<dbReference type="RefSeq" id="WP_247229574.1">
    <property type="nucleotide sequence ID" value="NZ_JALKHS010000003.1"/>
</dbReference>
<keyword evidence="5" id="KW-0521">NADP</keyword>
<evidence type="ECO:0000313" key="9">
    <source>
        <dbReference type="Proteomes" id="UP001203512"/>
    </source>
</evidence>
<keyword evidence="3" id="KW-0285">Flavoprotein</keyword>
<dbReference type="SUPFAM" id="SSF51905">
    <property type="entry name" value="FAD/NAD(P)-binding domain"/>
    <property type="match status" value="1"/>
</dbReference>
<dbReference type="PANTHER" id="PTHR43098:SF4">
    <property type="entry name" value="BLR3857 PROTEIN"/>
    <property type="match status" value="1"/>
</dbReference>
<dbReference type="InterPro" id="IPR050775">
    <property type="entry name" value="FAD-binding_Monooxygenases"/>
</dbReference>
<dbReference type="InterPro" id="IPR036188">
    <property type="entry name" value="FAD/NAD-bd_sf"/>
</dbReference>
<dbReference type="Pfam" id="PF13738">
    <property type="entry name" value="Pyr_redox_3"/>
    <property type="match status" value="1"/>
</dbReference>
<comment type="caution">
    <text evidence="8">The sequence shown here is derived from an EMBL/GenBank/DDBJ whole genome shotgun (WGS) entry which is preliminary data.</text>
</comment>
<keyword evidence="7" id="KW-0503">Monooxygenase</keyword>
<evidence type="ECO:0000313" key="8">
    <source>
        <dbReference type="EMBL" id="MCK0530116.1"/>
    </source>
</evidence>
<gene>
    <name evidence="8" type="ORF">MU848_00795</name>
</gene>
<evidence type="ECO:0000256" key="3">
    <source>
        <dbReference type="ARBA" id="ARBA00022630"/>
    </source>
</evidence>
<proteinExistence type="inferred from homology"/>
<evidence type="ECO:0000256" key="2">
    <source>
        <dbReference type="ARBA" id="ARBA00010139"/>
    </source>
</evidence>
<comment type="cofactor">
    <cofactor evidence="1">
        <name>FAD</name>
        <dbReference type="ChEBI" id="CHEBI:57692"/>
    </cofactor>
</comment>